<evidence type="ECO:0000259" key="1">
    <source>
        <dbReference type="PROSITE" id="PS51729"/>
    </source>
</evidence>
<dbReference type="InterPro" id="IPR016181">
    <property type="entry name" value="Acyl_CoA_acyltransferase"/>
</dbReference>
<evidence type="ECO:0000313" key="3">
    <source>
        <dbReference type="Proteomes" id="UP000273252"/>
    </source>
</evidence>
<organism evidence="2 3">
    <name type="scientific">Vibrio sinensis</name>
    <dbReference type="NCBI Taxonomy" id="2302434"/>
    <lineage>
        <taxon>Bacteria</taxon>
        <taxon>Pseudomonadati</taxon>
        <taxon>Pseudomonadota</taxon>
        <taxon>Gammaproteobacteria</taxon>
        <taxon>Vibrionales</taxon>
        <taxon>Vibrionaceae</taxon>
        <taxon>Vibrio</taxon>
    </lineage>
</organism>
<reference evidence="2 3" key="1">
    <citation type="submission" date="2018-08" db="EMBL/GenBank/DDBJ databases">
        <title>Vibrio isolated from the Eastern China Marginal Seas.</title>
        <authorList>
            <person name="Li Y."/>
        </authorList>
    </citation>
    <scope>NUCLEOTIDE SEQUENCE [LARGE SCALE GENOMIC DNA]</scope>
    <source>
        <strain evidence="2 3">BEI233</strain>
    </source>
</reference>
<gene>
    <name evidence="2" type="ORF">DZ860_14725</name>
</gene>
<dbReference type="Gene3D" id="3.40.630.30">
    <property type="match status" value="1"/>
</dbReference>
<keyword evidence="3" id="KW-1185">Reference proteome</keyword>
<name>A0A3A6R0H3_9VIBR</name>
<dbReference type="InterPro" id="IPR045057">
    <property type="entry name" value="Gcn5-rel_NAT"/>
</dbReference>
<dbReference type="SUPFAM" id="SSF55729">
    <property type="entry name" value="Acyl-CoA N-acyltransferases (Nat)"/>
    <property type="match status" value="1"/>
</dbReference>
<dbReference type="Proteomes" id="UP000273252">
    <property type="component" value="Unassembled WGS sequence"/>
</dbReference>
<protein>
    <submittedName>
        <fullName evidence="2">N-acetyltransferase</fullName>
    </submittedName>
</protein>
<sequence>MSHLVICDEEKQQFRIHLEQNEFAVVKYTFIAPNCYVIESTKVPERLQGKGYGSVMMESVLSVIESRQGKIDSRCSYVSYYLDRHSQWQHLLVDEL</sequence>
<dbReference type="RefSeq" id="WP_120032579.1">
    <property type="nucleotide sequence ID" value="NZ_QVMU01000014.1"/>
</dbReference>
<dbReference type="PANTHER" id="PTHR31435:SF9">
    <property type="entry name" value="PROTEIN NATD1"/>
    <property type="match status" value="1"/>
</dbReference>
<proteinExistence type="predicted"/>
<evidence type="ECO:0000313" key="2">
    <source>
        <dbReference type="EMBL" id="RJX69729.1"/>
    </source>
</evidence>
<dbReference type="OrthoDB" id="9813275at2"/>
<keyword evidence="2" id="KW-0808">Transferase</keyword>
<feature type="domain" description="N-acetyltransferase" evidence="1">
    <location>
        <begin position="6"/>
        <end position="93"/>
    </location>
</feature>
<dbReference type="PANTHER" id="PTHR31435">
    <property type="entry name" value="PROTEIN NATD1"/>
    <property type="match status" value="1"/>
</dbReference>
<dbReference type="EMBL" id="QVMU01000014">
    <property type="protein sequence ID" value="RJX69729.1"/>
    <property type="molecule type" value="Genomic_DNA"/>
</dbReference>
<dbReference type="PROSITE" id="PS51729">
    <property type="entry name" value="GNAT_YJDJ"/>
    <property type="match status" value="1"/>
</dbReference>
<comment type="caution">
    <text evidence="2">The sequence shown here is derived from an EMBL/GenBank/DDBJ whole genome shotgun (WGS) entry which is preliminary data.</text>
</comment>
<dbReference type="GO" id="GO:0016740">
    <property type="term" value="F:transferase activity"/>
    <property type="evidence" value="ECO:0007669"/>
    <property type="project" value="UniProtKB-KW"/>
</dbReference>
<dbReference type="AlphaFoldDB" id="A0A3A6R0H3"/>
<dbReference type="Pfam" id="PF14542">
    <property type="entry name" value="Acetyltransf_CG"/>
    <property type="match status" value="1"/>
</dbReference>
<dbReference type="InterPro" id="IPR031165">
    <property type="entry name" value="GNAT_YJDJ"/>
</dbReference>
<accession>A0A3A6R0H3</accession>